<dbReference type="Proteomes" id="UP000266633">
    <property type="component" value="Unassembled WGS sequence"/>
</dbReference>
<organism evidence="1 3">
    <name type="scientific">Dickeya dianthicola</name>
    <dbReference type="NCBI Taxonomy" id="204039"/>
    <lineage>
        <taxon>Bacteria</taxon>
        <taxon>Pseudomonadati</taxon>
        <taxon>Pseudomonadota</taxon>
        <taxon>Gammaproteobacteria</taxon>
        <taxon>Enterobacterales</taxon>
        <taxon>Pectobacteriaceae</taxon>
        <taxon>Dickeya</taxon>
    </lineage>
</organism>
<accession>A0AAX1CAL2</accession>
<evidence type="ECO:0000313" key="3">
    <source>
        <dbReference type="Proteomes" id="UP000245055"/>
    </source>
</evidence>
<dbReference type="SUPFAM" id="SSF52540">
    <property type="entry name" value="P-loop containing nucleoside triphosphate hydrolases"/>
    <property type="match status" value="1"/>
</dbReference>
<keyword evidence="4" id="KW-1185">Reference proteome</keyword>
<reference evidence="1 3" key="1">
    <citation type="submission" date="2018-05" db="EMBL/GenBank/DDBJ databases">
        <title>Genomic diversity of pathogens causing Blackleg of Potato in Pakistan.</title>
        <authorList>
            <person name="Sarfraz S."/>
            <person name="Riaz K."/>
            <person name="Oulghazi S."/>
            <person name="Cigna J."/>
            <person name="Sahi S.T."/>
            <person name="Khan S.H."/>
            <person name="Hameed A."/>
            <person name="Faure D."/>
        </authorList>
    </citation>
    <scope>NUCLEOTIDE SEQUENCE [LARGE SCALE GENOMIC DNA]</scope>
    <source>
        <strain evidence="1 3">SS70</strain>
    </source>
</reference>
<proteinExistence type="predicted"/>
<dbReference type="AlphaFoldDB" id="A0AAX1CAL2"/>
<sequence>MHMSTILYLLWGPTSTGKTSHSVILAKKYGFPVIALDRFQGYQEIKTGSGAPDQAELQGTERIYITPSHHLTESVVSSEEAHNILKKKISILLNRNSSVILEGGSVSLLTKIVMDDYWSQFSWRIRRFHMISKKDFIEKAQKRVTSMIYPQNGGSSILKETSLFFRKNLTIEPLEDIDGYRKIIQYCKEKNIDFDSLDKLNSNEKDNLIDIISNEYYEHALWQEKNFPGFPASWSWETLKN</sequence>
<dbReference type="Proteomes" id="UP000245055">
    <property type="component" value="Unassembled WGS sequence"/>
</dbReference>
<evidence type="ECO:0000313" key="2">
    <source>
        <dbReference type="EMBL" id="RJL75586.1"/>
    </source>
</evidence>
<keyword evidence="1" id="KW-0808">Transferase</keyword>
<dbReference type="Gene3D" id="1.10.287.890">
    <property type="entry name" value="Crystal structure of tRNA isopentenylpyrophosphate transferase (bh2366) domain"/>
    <property type="match status" value="1"/>
</dbReference>
<dbReference type="Gene3D" id="3.40.50.300">
    <property type="entry name" value="P-loop containing nucleotide triphosphate hydrolases"/>
    <property type="match status" value="1"/>
</dbReference>
<dbReference type="EMBL" id="QZDO01000015">
    <property type="protein sequence ID" value="RJL75586.1"/>
    <property type="molecule type" value="Genomic_DNA"/>
</dbReference>
<dbReference type="InterPro" id="IPR027417">
    <property type="entry name" value="P-loop_NTPase"/>
</dbReference>
<protein>
    <submittedName>
        <fullName evidence="1">Isopentenyl transferase</fullName>
    </submittedName>
</protein>
<dbReference type="GO" id="GO:0016740">
    <property type="term" value="F:transferase activity"/>
    <property type="evidence" value="ECO:0007669"/>
    <property type="project" value="UniProtKB-KW"/>
</dbReference>
<evidence type="ECO:0000313" key="1">
    <source>
        <dbReference type="EMBL" id="PWD75063.1"/>
    </source>
</evidence>
<reference evidence="2 4" key="2">
    <citation type="submission" date="2018-09" db="EMBL/GenBank/DDBJ databases">
        <title>Phylogenetic diversity of Pectobacterium and Dickeya strains causing blackleg disease of potato in Morocco.</title>
        <authorList>
            <person name="Oulghazi S."/>
            <person name="Moumni M."/>
            <person name="Faure D."/>
        </authorList>
    </citation>
    <scope>NUCLEOTIDE SEQUENCE [LARGE SCALE GENOMIC DNA]</scope>
    <source>
        <strain evidence="2 4">S4.16.03.LID</strain>
    </source>
</reference>
<evidence type="ECO:0000313" key="4">
    <source>
        <dbReference type="Proteomes" id="UP000266633"/>
    </source>
</evidence>
<comment type="caution">
    <text evidence="1">The sequence shown here is derived from an EMBL/GenBank/DDBJ whole genome shotgun (WGS) entry which is preliminary data.</text>
</comment>
<dbReference type="EMBL" id="QESZ01000004">
    <property type="protein sequence ID" value="PWD75063.1"/>
    <property type="molecule type" value="Genomic_DNA"/>
</dbReference>
<dbReference type="Pfam" id="PF01745">
    <property type="entry name" value="IPT"/>
    <property type="match status" value="1"/>
</dbReference>
<gene>
    <name evidence="2" type="ORF">D5077_04710</name>
    <name evidence="1" type="ORF">DF213_02780</name>
</gene>
<name>A0AAX1CAL2_9GAMM</name>